<dbReference type="GO" id="GO:0005886">
    <property type="term" value="C:plasma membrane"/>
    <property type="evidence" value="ECO:0007669"/>
    <property type="project" value="UniProtKB-UniRule"/>
</dbReference>
<evidence type="ECO:0000313" key="9">
    <source>
        <dbReference type="Proteomes" id="UP000494245"/>
    </source>
</evidence>
<protein>
    <recommendedName>
        <fullName evidence="7">Endolytic murein transglycosylase</fullName>
        <ecNumber evidence="7">4.2.2.29</ecNumber>
    </recommendedName>
    <alternativeName>
        <fullName evidence="7">Peptidoglycan lytic transglycosylase</fullName>
    </alternativeName>
    <alternativeName>
        <fullName evidence="7">Peptidoglycan polymerization terminase</fullName>
    </alternativeName>
</protein>
<evidence type="ECO:0000256" key="4">
    <source>
        <dbReference type="ARBA" id="ARBA00023136"/>
    </source>
</evidence>
<keyword evidence="5 7" id="KW-0456">Lyase</keyword>
<dbReference type="GO" id="GO:0009252">
    <property type="term" value="P:peptidoglycan biosynthetic process"/>
    <property type="evidence" value="ECO:0007669"/>
    <property type="project" value="UniProtKB-UniRule"/>
</dbReference>
<reference evidence="8 9" key="2">
    <citation type="submission" date="2020-05" db="EMBL/GenBank/DDBJ databases">
        <title>Draft genome sequence of Desulfovibrio sp. strainFSS-1.</title>
        <authorList>
            <person name="Shimoshige H."/>
            <person name="Kobayashi H."/>
            <person name="Maekawa T."/>
        </authorList>
    </citation>
    <scope>NUCLEOTIDE SEQUENCE [LARGE SCALE GENOMIC DNA]</scope>
    <source>
        <strain evidence="8 9">SIID29052-01</strain>
    </source>
</reference>
<comment type="caution">
    <text evidence="8">The sequence shown here is derived from an EMBL/GenBank/DDBJ whole genome shotgun (WGS) entry which is preliminary data.</text>
</comment>
<dbReference type="PANTHER" id="PTHR30518:SF2">
    <property type="entry name" value="ENDOLYTIC MUREIN TRANSGLYCOSYLASE"/>
    <property type="match status" value="1"/>
</dbReference>
<comment type="similarity">
    <text evidence="7">Belongs to the transglycosylase MltG family.</text>
</comment>
<evidence type="ECO:0000256" key="1">
    <source>
        <dbReference type="ARBA" id="ARBA00022475"/>
    </source>
</evidence>
<organism evidence="8 9">
    <name type="scientific">Fundidesulfovibrio magnetotacticus</name>
    <dbReference type="NCBI Taxonomy" id="2730080"/>
    <lineage>
        <taxon>Bacteria</taxon>
        <taxon>Pseudomonadati</taxon>
        <taxon>Thermodesulfobacteriota</taxon>
        <taxon>Desulfovibrionia</taxon>
        <taxon>Desulfovibrionales</taxon>
        <taxon>Desulfovibrionaceae</taxon>
        <taxon>Fundidesulfovibrio</taxon>
    </lineage>
</organism>
<keyword evidence="1 7" id="KW-1003">Cell membrane</keyword>
<evidence type="ECO:0000313" key="8">
    <source>
        <dbReference type="EMBL" id="GFK94032.1"/>
    </source>
</evidence>
<dbReference type="Pfam" id="PF02618">
    <property type="entry name" value="YceG"/>
    <property type="match status" value="1"/>
</dbReference>
<reference evidence="8 9" key="1">
    <citation type="submission" date="2020-04" db="EMBL/GenBank/DDBJ databases">
        <authorList>
            <consortium name="Desulfovibrio sp. FSS-1 genome sequencing consortium"/>
            <person name="Shimoshige H."/>
            <person name="Kobayashi H."/>
            <person name="Maekawa T."/>
        </authorList>
    </citation>
    <scope>NUCLEOTIDE SEQUENCE [LARGE SCALE GENOMIC DNA]</scope>
    <source>
        <strain evidence="8 9">SIID29052-01</strain>
    </source>
</reference>
<keyword evidence="2 7" id="KW-0812">Transmembrane</keyword>
<accession>A0A6V8LMY2</accession>
<dbReference type="GO" id="GO:0071555">
    <property type="term" value="P:cell wall organization"/>
    <property type="evidence" value="ECO:0007669"/>
    <property type="project" value="UniProtKB-KW"/>
</dbReference>
<dbReference type="GO" id="GO:0008932">
    <property type="term" value="F:lytic endotransglycosylase activity"/>
    <property type="evidence" value="ECO:0007669"/>
    <property type="project" value="UniProtKB-UniRule"/>
</dbReference>
<dbReference type="PANTHER" id="PTHR30518">
    <property type="entry name" value="ENDOLYTIC MUREIN TRANSGLYCOSYLASE"/>
    <property type="match status" value="1"/>
</dbReference>
<dbReference type="NCBIfam" id="TIGR00247">
    <property type="entry name" value="endolytic transglycosylase MltG"/>
    <property type="match status" value="1"/>
</dbReference>
<evidence type="ECO:0000256" key="6">
    <source>
        <dbReference type="ARBA" id="ARBA00023316"/>
    </source>
</evidence>
<name>A0A6V8LMY2_9BACT</name>
<dbReference type="HAMAP" id="MF_02065">
    <property type="entry name" value="MltG"/>
    <property type="match status" value="1"/>
</dbReference>
<dbReference type="InterPro" id="IPR003770">
    <property type="entry name" value="MLTG-like"/>
</dbReference>
<feature type="site" description="Important for catalytic activity" evidence="7">
    <location>
        <position position="218"/>
    </location>
</feature>
<sequence length="337" mass="36859">MIRRVLAAFVLLVLAASGYVAWRAHQFLTVPPETPGRELTVTIEPGSGFEQIAGQLYKQGVVTDPLAFKLLARYTGQDSKLKAGEYLLSTGLTPQKVLDLLASGQAVLYKLSVPEGLTMVQIARLAEQAGLGTAASFDKAARDKELLARYGVPADTAEGYLFPETYRFTRKPGNDARQVVEAMLAQFRKAAAKVWPQDPPQGKALHEAVILASIVEKETGQGSERARIAGVFTNRLNRKMLLQTDPTIIYGLGEKFDGNLKRVHLDDPRNPYNTYQHPGLPPGPICNPGLEALKAAASPETTDFLYFVAKNDGSHQFSKTLDEHNAAVARYQLRKGK</sequence>
<keyword evidence="4 7" id="KW-0472">Membrane</keyword>
<comment type="catalytic activity">
    <reaction evidence="7">
        <text>a peptidoglycan chain = a peptidoglycan chain with N-acetyl-1,6-anhydromuramyl-[peptide] at the reducing end + a peptidoglycan chain with N-acetylglucosamine at the non-reducing end.</text>
        <dbReference type="EC" id="4.2.2.29"/>
    </reaction>
</comment>
<dbReference type="CDD" id="cd08010">
    <property type="entry name" value="MltG_like"/>
    <property type="match status" value="1"/>
</dbReference>
<proteinExistence type="inferred from homology"/>
<dbReference type="EMBL" id="BLTE01000007">
    <property type="protein sequence ID" value="GFK94032.1"/>
    <property type="molecule type" value="Genomic_DNA"/>
</dbReference>
<comment type="function">
    <text evidence="7">Functions as a peptidoglycan terminase that cleaves nascent peptidoglycan strands endolytically to terminate their elongation.</text>
</comment>
<dbReference type="RefSeq" id="WP_173083680.1">
    <property type="nucleotide sequence ID" value="NZ_BLTE01000007.1"/>
</dbReference>
<dbReference type="Proteomes" id="UP000494245">
    <property type="component" value="Unassembled WGS sequence"/>
</dbReference>
<evidence type="ECO:0000256" key="7">
    <source>
        <dbReference type="HAMAP-Rule" id="MF_02065"/>
    </source>
</evidence>
<evidence type="ECO:0000256" key="3">
    <source>
        <dbReference type="ARBA" id="ARBA00022989"/>
    </source>
</evidence>
<gene>
    <name evidence="7 8" type="primary">mltG</name>
    <name evidence="8" type="ORF">NNJEOMEG_01870</name>
</gene>
<dbReference type="EC" id="4.2.2.29" evidence="7"/>
<evidence type="ECO:0000256" key="2">
    <source>
        <dbReference type="ARBA" id="ARBA00022692"/>
    </source>
</evidence>
<keyword evidence="6 7" id="KW-0961">Cell wall biogenesis/degradation</keyword>
<evidence type="ECO:0000256" key="5">
    <source>
        <dbReference type="ARBA" id="ARBA00023239"/>
    </source>
</evidence>
<dbReference type="Gene3D" id="3.30.160.60">
    <property type="entry name" value="Classic Zinc Finger"/>
    <property type="match status" value="1"/>
</dbReference>
<dbReference type="AlphaFoldDB" id="A0A6V8LMY2"/>
<dbReference type="Gene3D" id="3.30.1490.480">
    <property type="entry name" value="Endolytic murein transglycosylase"/>
    <property type="match status" value="1"/>
</dbReference>
<keyword evidence="9" id="KW-1185">Reference proteome</keyword>
<keyword evidence="3 7" id="KW-1133">Transmembrane helix</keyword>